<evidence type="ECO:0000313" key="3">
    <source>
        <dbReference type="Proteomes" id="UP000198703"/>
    </source>
</evidence>
<dbReference type="GO" id="GO:0046653">
    <property type="term" value="P:tetrahydrofolate metabolic process"/>
    <property type="evidence" value="ECO:0007669"/>
    <property type="project" value="InterPro"/>
</dbReference>
<dbReference type="Gene3D" id="3.30.2270.10">
    <property type="entry name" value="Folate-binding superfamily"/>
    <property type="match status" value="1"/>
</dbReference>
<reference evidence="2 3" key="1">
    <citation type="submission" date="2016-10" db="EMBL/GenBank/DDBJ databases">
        <authorList>
            <person name="de Groot N.N."/>
        </authorList>
    </citation>
    <scope>NUCLEOTIDE SEQUENCE [LARGE SCALE GENOMIC DNA]</scope>
    <source>
        <strain evidence="2 3">DSM 15345</strain>
    </source>
</reference>
<dbReference type="InterPro" id="IPR006279">
    <property type="entry name" value="SoxD"/>
</dbReference>
<dbReference type="EMBL" id="FNQM01000004">
    <property type="protein sequence ID" value="SEA29787.1"/>
    <property type="molecule type" value="Genomic_DNA"/>
</dbReference>
<dbReference type="RefSeq" id="WP_093251750.1">
    <property type="nucleotide sequence ID" value="NZ_FNQM01000004.1"/>
</dbReference>
<feature type="region of interest" description="Disordered" evidence="1">
    <location>
        <begin position="83"/>
        <end position="112"/>
    </location>
</feature>
<evidence type="ECO:0000256" key="1">
    <source>
        <dbReference type="SAM" id="MobiDB-lite"/>
    </source>
</evidence>
<dbReference type="Pfam" id="PF04267">
    <property type="entry name" value="SoxD"/>
    <property type="match status" value="1"/>
</dbReference>
<evidence type="ECO:0000313" key="2">
    <source>
        <dbReference type="EMBL" id="SEA29787.1"/>
    </source>
</evidence>
<dbReference type="STRING" id="89524.SAMN05444370_10424"/>
<dbReference type="InterPro" id="IPR038561">
    <property type="entry name" value="SoxD_sf"/>
</dbReference>
<proteinExistence type="predicted"/>
<keyword evidence="3" id="KW-1185">Reference proteome</keyword>
<sequence length="112" mass="12503">MLLIHCPHCDEARPEIEFAHGGEAHVARPLRPAEMDDAAWGRFLFFRANPKGMHAERWRHAHGCQRFFNVLRDTRTDEIAASYLTGAPRPDLPSAPRPDPEAAAAAPSRPEA</sequence>
<dbReference type="AlphaFoldDB" id="A0A1H4A1J8"/>
<feature type="compositionally biased region" description="Low complexity" evidence="1">
    <location>
        <begin position="101"/>
        <end position="112"/>
    </location>
</feature>
<dbReference type="OrthoDB" id="7159274at2"/>
<dbReference type="GO" id="GO:0008115">
    <property type="term" value="F:sarcosine oxidase activity"/>
    <property type="evidence" value="ECO:0007669"/>
    <property type="project" value="InterPro"/>
</dbReference>
<dbReference type="Proteomes" id="UP000198703">
    <property type="component" value="Unassembled WGS sequence"/>
</dbReference>
<accession>A0A1H4A1J8</accession>
<organism evidence="2 3">
    <name type="scientific">Rubrimonas cliftonensis</name>
    <dbReference type="NCBI Taxonomy" id="89524"/>
    <lineage>
        <taxon>Bacteria</taxon>
        <taxon>Pseudomonadati</taxon>
        <taxon>Pseudomonadota</taxon>
        <taxon>Alphaproteobacteria</taxon>
        <taxon>Rhodobacterales</taxon>
        <taxon>Paracoccaceae</taxon>
        <taxon>Rubrimonas</taxon>
    </lineage>
</organism>
<name>A0A1H4A1J8_9RHOB</name>
<protein>
    <submittedName>
        <fullName evidence="2">Sarcosine oxidase subunit delta</fullName>
    </submittedName>
</protein>
<gene>
    <name evidence="2" type="ORF">SAMN05444370_10424</name>
</gene>